<dbReference type="EC" id="2.1.1.-" evidence="4"/>
<accession>A0A3M7T0R8</accession>
<keyword evidence="2 4" id="KW-0489">Methyltransferase</keyword>
<evidence type="ECO:0000313" key="7">
    <source>
        <dbReference type="Proteomes" id="UP000276133"/>
    </source>
</evidence>
<evidence type="ECO:0000256" key="1">
    <source>
        <dbReference type="ARBA" id="ARBA00009725"/>
    </source>
</evidence>
<dbReference type="InterPro" id="IPR029063">
    <property type="entry name" value="SAM-dependent_MTases_sf"/>
</dbReference>
<dbReference type="CDD" id="cd02440">
    <property type="entry name" value="AdoMet_MTases"/>
    <property type="match status" value="1"/>
</dbReference>
<reference evidence="6 7" key="1">
    <citation type="journal article" date="2018" name="Sci. Rep.">
        <title>Genomic signatures of local adaptation to the degree of environmental predictability in rotifers.</title>
        <authorList>
            <person name="Franch-Gras L."/>
            <person name="Hahn C."/>
            <person name="Garcia-Roger E.M."/>
            <person name="Carmona M.J."/>
            <person name="Serra M."/>
            <person name="Gomez A."/>
        </authorList>
    </citation>
    <scope>NUCLEOTIDE SEQUENCE [LARGE SCALE GENOMIC DNA]</scope>
    <source>
        <strain evidence="6">HYR1</strain>
    </source>
</reference>
<dbReference type="GO" id="GO:0032259">
    <property type="term" value="P:methylation"/>
    <property type="evidence" value="ECO:0007669"/>
    <property type="project" value="UniProtKB-KW"/>
</dbReference>
<gene>
    <name evidence="6" type="ORF">BpHYR1_003992</name>
</gene>
<dbReference type="PANTHER" id="PTHR22809">
    <property type="entry name" value="METHYLTRANSFERASE-RELATED"/>
    <property type="match status" value="1"/>
</dbReference>
<dbReference type="SUPFAM" id="SSF53335">
    <property type="entry name" value="S-adenosyl-L-methionine-dependent methyltransferases"/>
    <property type="match status" value="1"/>
</dbReference>
<evidence type="ECO:0000256" key="3">
    <source>
        <dbReference type="ARBA" id="ARBA00022679"/>
    </source>
</evidence>
<evidence type="ECO:0000259" key="5">
    <source>
        <dbReference type="Pfam" id="PF08242"/>
    </source>
</evidence>
<keyword evidence="7" id="KW-1185">Reference proteome</keyword>
<dbReference type="InterPro" id="IPR013217">
    <property type="entry name" value="Methyltransf_12"/>
</dbReference>
<dbReference type="STRING" id="10195.A0A3M7T0R8"/>
<dbReference type="AlphaFoldDB" id="A0A3M7T0R8"/>
<dbReference type="PANTHER" id="PTHR22809:SF5">
    <property type="entry name" value="TRNA N(3)-METHYLCYTIDINE METHYLTRANSFERASE METTL6"/>
    <property type="match status" value="1"/>
</dbReference>
<evidence type="ECO:0000256" key="4">
    <source>
        <dbReference type="PIRNR" id="PIRNR037755"/>
    </source>
</evidence>
<dbReference type="Pfam" id="PF08242">
    <property type="entry name" value="Methyltransf_12"/>
    <property type="match status" value="1"/>
</dbReference>
<protein>
    <recommendedName>
        <fullName evidence="4">tRNA N(3)-methylcytidine methyltransferase</fullName>
        <ecNumber evidence="4">2.1.1.-</ecNumber>
    </recommendedName>
</protein>
<organism evidence="6 7">
    <name type="scientific">Brachionus plicatilis</name>
    <name type="common">Marine rotifer</name>
    <name type="synonym">Brachionus muelleri</name>
    <dbReference type="NCBI Taxonomy" id="10195"/>
    <lineage>
        <taxon>Eukaryota</taxon>
        <taxon>Metazoa</taxon>
        <taxon>Spiralia</taxon>
        <taxon>Gnathifera</taxon>
        <taxon>Rotifera</taxon>
        <taxon>Eurotatoria</taxon>
        <taxon>Monogononta</taxon>
        <taxon>Pseudotrocha</taxon>
        <taxon>Ploima</taxon>
        <taxon>Brachionidae</taxon>
        <taxon>Brachionus</taxon>
    </lineage>
</organism>
<evidence type="ECO:0000256" key="2">
    <source>
        <dbReference type="ARBA" id="ARBA00022603"/>
    </source>
</evidence>
<dbReference type="Proteomes" id="UP000276133">
    <property type="component" value="Unassembled WGS sequence"/>
</dbReference>
<comment type="function">
    <text evidence="4">S-adenosyl-L-methionine-dependent methyltransferase.</text>
</comment>
<keyword evidence="3 4" id="KW-0808">Transferase</keyword>
<dbReference type="Gene3D" id="3.40.50.150">
    <property type="entry name" value="Vaccinia Virus protein VP39"/>
    <property type="match status" value="1"/>
</dbReference>
<dbReference type="GO" id="GO:0008757">
    <property type="term" value="F:S-adenosylmethionine-dependent methyltransferase activity"/>
    <property type="evidence" value="ECO:0007669"/>
    <property type="project" value="UniProtKB-ARBA"/>
</dbReference>
<dbReference type="PIRSF" id="PIRSF037755">
    <property type="entry name" value="Mettl2_prd"/>
    <property type="match status" value="1"/>
</dbReference>
<comment type="caution">
    <text evidence="6">The sequence shown here is derived from an EMBL/GenBank/DDBJ whole genome shotgun (WGS) entry which is preliminary data.</text>
</comment>
<dbReference type="OrthoDB" id="417697at2759"/>
<dbReference type="InterPro" id="IPR026113">
    <property type="entry name" value="METTL2/6/8-like"/>
</dbReference>
<proteinExistence type="inferred from homology"/>
<sequence>MNLNNELTKKLNITEKTGLENADSPTLESDVPFQNKGYMPRELSVEERNKLESDNELVSEFKRRKFEQEAKKNWDLFYRRNKTNFFKDRYWTFREFDELNEDYSLIGESPIRKLLEIGCGVGNFMYPLLNHNKSIFVYACDFSTDAINLLKSNAEYDTNRCHGFVCDITMENSLRECLPQNVEIDAVTLIFVLSAIHPDKMKKAVESIAQVLRPGGIVFVRDYGMYDHSMIRFDKGHKLDEKFYVRQDGTRTFFFSLEEIENLFTKPSPTGHLFHKSSNEYVFRETVNVKENLRVPRVFIQSKFVRSNIPVL</sequence>
<name>A0A3M7T0R8_BRAPC</name>
<feature type="domain" description="Methyltransferase type 12" evidence="5">
    <location>
        <begin position="115"/>
        <end position="218"/>
    </location>
</feature>
<dbReference type="EMBL" id="REGN01000478">
    <property type="protein sequence ID" value="RNA41621.1"/>
    <property type="molecule type" value="Genomic_DNA"/>
</dbReference>
<evidence type="ECO:0000313" key="6">
    <source>
        <dbReference type="EMBL" id="RNA41621.1"/>
    </source>
</evidence>
<comment type="similarity">
    <text evidence="1 4">Belongs to the methyltransferase superfamily. METL family.</text>
</comment>
<dbReference type="GO" id="GO:0008173">
    <property type="term" value="F:RNA methyltransferase activity"/>
    <property type="evidence" value="ECO:0007669"/>
    <property type="project" value="UniProtKB-ARBA"/>
</dbReference>